<dbReference type="PANTHER" id="PTHR10566">
    <property type="entry name" value="CHAPERONE-ACTIVITY OF BC1 COMPLEX CABC1 -RELATED"/>
    <property type="match status" value="1"/>
</dbReference>
<dbReference type="GO" id="GO:0005524">
    <property type="term" value="F:ATP binding"/>
    <property type="evidence" value="ECO:0007669"/>
    <property type="project" value="InterPro"/>
</dbReference>
<evidence type="ECO:0000256" key="1">
    <source>
        <dbReference type="ARBA" id="ARBA00009670"/>
    </source>
</evidence>
<dbReference type="AlphaFoldDB" id="A0A1I2FP60"/>
<feature type="domain" description="Protein kinase" evidence="3">
    <location>
        <begin position="124"/>
        <end position="453"/>
    </location>
</feature>
<dbReference type="InterPro" id="IPR050154">
    <property type="entry name" value="UbiB_kinase"/>
</dbReference>
<dbReference type="GO" id="GO:0004672">
    <property type="term" value="F:protein kinase activity"/>
    <property type="evidence" value="ECO:0007669"/>
    <property type="project" value="InterPro"/>
</dbReference>
<feature type="transmembrane region" description="Helical" evidence="2">
    <location>
        <begin position="526"/>
        <end position="552"/>
    </location>
</feature>
<dbReference type="EMBL" id="FONN01000013">
    <property type="protein sequence ID" value="SFF07272.1"/>
    <property type="molecule type" value="Genomic_DNA"/>
</dbReference>
<evidence type="ECO:0000259" key="3">
    <source>
        <dbReference type="PROSITE" id="PS50011"/>
    </source>
</evidence>
<dbReference type="SUPFAM" id="SSF56112">
    <property type="entry name" value="Protein kinase-like (PK-like)"/>
    <property type="match status" value="1"/>
</dbReference>
<sequence>MQHGKRIRQLQRYRTIVTAIARNGLGYVSDGIGARDRLRFIRKPEQEEIHTKSVGERIRTLLEELGPTFVKLGQIASTRPDLIPANILVELERLQDHVPAFPYEEVAQIIEAELGDTIKNLFLDFSITPIAAASIGQVHRATLRDGSEVVVKVQRPGIQKLVETDLNILADVAKLGEGAFEFAQHYRLIEIVEELSKALRQEMDYTMEAHSAEKFIAYSKKLPYIFVPSVHWEYCTKRVMTTDYVNGVKLSDRQQLKRMGLNNKRLAERLATAIFHQILVDGFFHGDPHPGNVMALPDGRLALIDFGMVGRLSPGTKKHFASLVIALRNQSSKGVIRAISYMGVIPDEVDQSKLYADVDEMREKYYQVPLNQISLGTAIGDLFMVANRHHIRIPSELTLLGKSLLTMEGVAVALDPEIKIFDIAEPFGKKLFVEQLDPREIWRGLLEEAPDYFKMISDIPVTLKQLSLVVRKGKLRMEVESPQLDTLMKKMDRISNQLSFSIVLLALSLVMVGLIVGAALNHSQTLFWGLPIIEIGFGVTLAMFIWLIYAIIRSGRF</sequence>
<proteinExistence type="inferred from homology"/>
<dbReference type="RefSeq" id="WP_231594332.1">
    <property type="nucleotide sequence ID" value="NZ_FONN01000013.1"/>
</dbReference>
<reference evidence="5" key="1">
    <citation type="submission" date="2016-10" db="EMBL/GenBank/DDBJ databases">
        <authorList>
            <person name="Varghese N."/>
            <person name="Submissions S."/>
        </authorList>
    </citation>
    <scope>NUCLEOTIDE SEQUENCE [LARGE SCALE GENOMIC DNA]</scope>
    <source>
        <strain evidence="5">CGMCC 1.10223</strain>
    </source>
</reference>
<keyword evidence="2" id="KW-1133">Transmembrane helix</keyword>
<keyword evidence="2" id="KW-0472">Membrane</keyword>
<evidence type="ECO:0000313" key="4">
    <source>
        <dbReference type="EMBL" id="SFF07272.1"/>
    </source>
</evidence>
<dbReference type="InterPro" id="IPR011009">
    <property type="entry name" value="Kinase-like_dom_sf"/>
</dbReference>
<dbReference type="CDD" id="cd05121">
    <property type="entry name" value="ABC1_ADCK3-like"/>
    <property type="match status" value="1"/>
</dbReference>
<gene>
    <name evidence="4" type="ORF">SAMN04487969_11319</name>
</gene>
<dbReference type="PANTHER" id="PTHR10566:SF113">
    <property type="entry name" value="PROTEIN ACTIVITY OF BC1 COMPLEX KINASE 7, CHLOROPLASTIC"/>
    <property type="match status" value="1"/>
</dbReference>
<accession>A0A1I2FP60</accession>
<dbReference type="InterPro" id="IPR000719">
    <property type="entry name" value="Prot_kinase_dom"/>
</dbReference>
<dbReference type="Proteomes" id="UP000183410">
    <property type="component" value="Unassembled WGS sequence"/>
</dbReference>
<organism evidence="4 5">
    <name type="scientific">Paenibacillus algorifonticola</name>
    <dbReference type="NCBI Taxonomy" id="684063"/>
    <lineage>
        <taxon>Bacteria</taxon>
        <taxon>Bacillati</taxon>
        <taxon>Bacillota</taxon>
        <taxon>Bacilli</taxon>
        <taxon>Bacillales</taxon>
        <taxon>Paenibacillaceae</taxon>
        <taxon>Paenibacillus</taxon>
    </lineage>
</organism>
<feature type="transmembrane region" description="Helical" evidence="2">
    <location>
        <begin position="498"/>
        <end position="520"/>
    </location>
</feature>
<protein>
    <submittedName>
        <fullName evidence="4">Ubiquinone biosynthesis protein</fullName>
    </submittedName>
</protein>
<keyword evidence="2" id="KW-0812">Transmembrane</keyword>
<dbReference type="Pfam" id="PF03109">
    <property type="entry name" value="ABC1"/>
    <property type="match status" value="1"/>
</dbReference>
<evidence type="ECO:0000313" key="5">
    <source>
        <dbReference type="Proteomes" id="UP000183410"/>
    </source>
</evidence>
<keyword evidence="4" id="KW-0830">Ubiquinone</keyword>
<comment type="similarity">
    <text evidence="1">Belongs to the protein kinase superfamily. ADCK protein kinase family.</text>
</comment>
<evidence type="ECO:0000256" key="2">
    <source>
        <dbReference type="SAM" id="Phobius"/>
    </source>
</evidence>
<name>A0A1I2FP60_9BACL</name>
<dbReference type="PROSITE" id="PS50011">
    <property type="entry name" value="PROTEIN_KINASE_DOM"/>
    <property type="match status" value="1"/>
</dbReference>
<keyword evidence="5" id="KW-1185">Reference proteome</keyword>
<dbReference type="InterPro" id="IPR004147">
    <property type="entry name" value="ABC1_dom"/>
</dbReference>